<feature type="compositionally biased region" description="Basic and acidic residues" evidence="2">
    <location>
        <begin position="1"/>
        <end position="15"/>
    </location>
</feature>
<feature type="region of interest" description="Disordered" evidence="2">
    <location>
        <begin position="460"/>
        <end position="486"/>
    </location>
</feature>
<dbReference type="Gene3D" id="3.30.420.10">
    <property type="entry name" value="Ribonuclease H-like superfamily/Ribonuclease H"/>
    <property type="match status" value="1"/>
</dbReference>
<protein>
    <submittedName>
        <fullName evidence="4">Retrovirus-related Pol polyprotein from transposon TNT 1-94</fullName>
    </submittedName>
</protein>
<dbReference type="SUPFAM" id="SSF56672">
    <property type="entry name" value="DNA/RNA polymerases"/>
    <property type="match status" value="1"/>
</dbReference>
<dbReference type="InterPro" id="IPR013103">
    <property type="entry name" value="RVT_2"/>
</dbReference>
<proteinExistence type="predicted"/>
<evidence type="ECO:0000256" key="1">
    <source>
        <dbReference type="ARBA" id="ARBA00022750"/>
    </source>
</evidence>
<dbReference type="InterPro" id="IPR012337">
    <property type="entry name" value="RNaseH-like_sf"/>
</dbReference>
<gene>
    <name evidence="4" type="primary">POLX_3650</name>
    <name evidence="4" type="ORF">CK203_061550</name>
</gene>
<keyword evidence="1" id="KW-0378">Hydrolase</keyword>
<comment type="caution">
    <text evidence="4">The sequence shown here is derived from an EMBL/GenBank/DDBJ whole genome shotgun (WGS) entry which is preliminary data.</text>
</comment>
<dbReference type="Pfam" id="PF25597">
    <property type="entry name" value="SH3_retrovirus"/>
    <property type="match status" value="1"/>
</dbReference>
<dbReference type="InterPro" id="IPR054722">
    <property type="entry name" value="PolX-like_BBD"/>
</dbReference>
<dbReference type="SUPFAM" id="SSF53098">
    <property type="entry name" value="Ribonuclease H-like"/>
    <property type="match status" value="1"/>
</dbReference>
<reference evidence="4 5" key="1">
    <citation type="journal article" date="2018" name="PLoS Genet.">
        <title>Population sequencing reveals clonal diversity and ancestral inbreeding in the grapevine cultivar Chardonnay.</title>
        <authorList>
            <person name="Roach M.J."/>
            <person name="Johnson D.L."/>
            <person name="Bohlmann J."/>
            <person name="van Vuuren H.J."/>
            <person name="Jones S.J."/>
            <person name="Pretorius I.S."/>
            <person name="Schmidt S.A."/>
            <person name="Borneman A.R."/>
        </authorList>
    </citation>
    <scope>NUCLEOTIDE SEQUENCE [LARGE SCALE GENOMIC DNA]</scope>
    <source>
        <strain evidence="5">cv. Chardonnay</strain>
        <tissue evidence="4">Leaf</tissue>
    </source>
</reference>
<feature type="compositionally biased region" description="Basic and acidic residues" evidence="2">
    <location>
        <begin position="460"/>
        <end position="471"/>
    </location>
</feature>
<dbReference type="GO" id="GO:0004190">
    <property type="term" value="F:aspartic-type endopeptidase activity"/>
    <property type="evidence" value="ECO:0007669"/>
    <property type="project" value="UniProtKB-KW"/>
</dbReference>
<accession>A0A438FQT6</accession>
<dbReference type="PANTHER" id="PTHR37610">
    <property type="entry name" value="CCHC-TYPE DOMAIN-CONTAINING PROTEIN"/>
    <property type="match status" value="1"/>
</dbReference>
<dbReference type="InterPro" id="IPR057670">
    <property type="entry name" value="SH3_retrovirus"/>
</dbReference>
<evidence type="ECO:0000259" key="3">
    <source>
        <dbReference type="PROSITE" id="PS50994"/>
    </source>
</evidence>
<dbReference type="Proteomes" id="UP000288805">
    <property type="component" value="Unassembled WGS sequence"/>
</dbReference>
<dbReference type="InterPro" id="IPR029472">
    <property type="entry name" value="Copia-like_N"/>
</dbReference>
<dbReference type="InterPro" id="IPR043502">
    <property type="entry name" value="DNA/RNA_pol_sf"/>
</dbReference>
<dbReference type="CDD" id="cd09272">
    <property type="entry name" value="RNase_HI_RT_Ty1"/>
    <property type="match status" value="1"/>
</dbReference>
<feature type="region of interest" description="Disordered" evidence="2">
    <location>
        <begin position="1355"/>
        <end position="1462"/>
    </location>
</feature>
<feature type="region of interest" description="Disordered" evidence="2">
    <location>
        <begin position="1"/>
        <end position="33"/>
    </location>
</feature>
<dbReference type="InterPro" id="IPR001584">
    <property type="entry name" value="Integrase_cat-core"/>
</dbReference>
<dbReference type="PANTHER" id="PTHR37610:SF47">
    <property type="entry name" value="RETROTRANSPOSON COPIA-LIKE N-TERMINAL DOMAIN-CONTAINING PROTEIN"/>
    <property type="match status" value="1"/>
</dbReference>
<sequence>MGDLQERRNIGEKEGGQPSRNNGETGPEPKQHRIDIVEINPRVKNWNRLVQKAKERIQSQSQWPRIPKVPQMLRGTQDFKKFYEPRVISLGPYHHGNPHLRPGEMIKPLCAQKFLADSNQDIDALYTKIESNIEAVKKCYDWSSTSEYDDEALAWMMLLDGCFLLQFIYGTAFGMATNSSSSTSDIIISSSSSSHQMETSHLPITAHKLNGQNYLQWSQSILMFIRGKEKDDYITGASAAPETTASTYKKWIAENNMVMSWLVNSMTADIGENFLSFDTAKEIWDTAKETFSDKENTSEIIQIEGILHDLRQGNLTVTEYFNTLTRLWRQLDTFEVHNWNCVTDGFLYKKIVEGKRVFKFLLGLNKNLDEIRGRIMGVKPLPSLREAFSEVRREESRKNLMMGSHQQLNMAESSALKTQFAPFDNRQKIKGGRPWCDHCRKPGHSRETCWKIHGKPVDWKPRQPLEKEGRGNHVATDEQSPQPEASPFNKEQMEMLQKLLSPLLSVQSQTGSSSNQVIGSGTLAHKGNFLSAFTAGKKRKKPWIVDSGASDHMTGDATIFDTYSSCPNNLTVRIADGSLSKVAGTGSVVLSRDLTLNSVLLVPNLDCNLLSISKLTKEKRCITNFSSTHCEFQDLDSGKTIGNAEECSGLYILKERHDPQEQPQMTVGEFLAQEGIVHLSSCVDTPQQNGIAERKNRHLLEVARSLMFSMNVPKLFWGQAVLTAAYLINRMPSRVLKFQTPCQTLLKSFPTTRLISTVPPKIFGCSVFVHINQQHRSKLDPRSLKCIFLGYSSNQKGYKCYSPVTRKFYNSMDVTFFETQPYYPKNDIQGENSTQEYQFWDLESFSESPITTENHIPPESFNQPESIVDLWDKEHIQEETEERALSQQTHEAEPGPNPSKLPGNNAPDGTVDSELENDILNMPIAWRKGVRSCTQHPIGNFFYDKLSPTFRAFTSSITEIQVPQNIQEAFKYPKWKAAVDEEVRALEKNGTWEITDLPRGKKPVGCKWIFTVKYKADVAKLNTVRVLLSLAANLDWSLHQLDVKNAFLNGDLEEEVYMDIPADLRRHQISTRFADSEILVWFKQSPKAWFERFTKEFEIKDLGNLKYFLGMEIARSKKGIAVSQRKYVLDLLNETGMLGCSRQKHLWIQTVKLEESDGSAPVDKGRYQRLVGKLIYLSHTRPDIASPLVWLFFQRTTKKEIEIFQMQIGQVPVTDRRSTSGYCSFVWGNLLMAKQETVSGSPHPMVLYCDNQATISIAKNPVHHDRTKHVEIDRHFIKEKIEEGVFKVSYTPTNCQTTDILTKALARVNFEDLTEKLGMVNIYTWLEGECWKSSQHPLLLPLISARRVDIRNTAERGEQRALSPPRPFAKCSPRQGIKKISKQELGSQPEQEQEAEKKGESSSSSRGRDGGSVAHGKKGKQQGNWPSFRHIKELKAAGIHLQPSATSSLTDISFNPTSSMAT</sequence>
<dbReference type="Pfam" id="PF14244">
    <property type="entry name" value="Retrotran_gag_3"/>
    <property type="match status" value="1"/>
</dbReference>
<feature type="compositionally biased region" description="Polar residues" evidence="2">
    <location>
        <begin position="1443"/>
        <end position="1462"/>
    </location>
</feature>
<organism evidence="4 5">
    <name type="scientific">Vitis vinifera</name>
    <name type="common">Grape</name>
    <dbReference type="NCBI Taxonomy" id="29760"/>
    <lineage>
        <taxon>Eukaryota</taxon>
        <taxon>Viridiplantae</taxon>
        <taxon>Streptophyta</taxon>
        <taxon>Embryophyta</taxon>
        <taxon>Tracheophyta</taxon>
        <taxon>Spermatophyta</taxon>
        <taxon>Magnoliopsida</taxon>
        <taxon>eudicotyledons</taxon>
        <taxon>Gunneridae</taxon>
        <taxon>Pentapetalae</taxon>
        <taxon>rosids</taxon>
        <taxon>Vitales</taxon>
        <taxon>Vitaceae</taxon>
        <taxon>Viteae</taxon>
        <taxon>Vitis</taxon>
    </lineage>
</organism>
<dbReference type="EMBL" id="QGNW01000778">
    <property type="protein sequence ID" value="RVW62299.1"/>
    <property type="molecule type" value="Genomic_DNA"/>
</dbReference>
<dbReference type="InterPro" id="IPR036397">
    <property type="entry name" value="RNaseH_sf"/>
</dbReference>
<feature type="domain" description="Integrase catalytic" evidence="3">
    <location>
        <begin position="563"/>
        <end position="749"/>
    </location>
</feature>
<name>A0A438FQT6_VITVI</name>
<dbReference type="InterPro" id="IPR004158">
    <property type="entry name" value="DUF247_pln"/>
</dbReference>
<dbReference type="GO" id="GO:0003676">
    <property type="term" value="F:nucleic acid binding"/>
    <property type="evidence" value="ECO:0007669"/>
    <property type="project" value="InterPro"/>
</dbReference>
<dbReference type="GO" id="GO:0015074">
    <property type="term" value="P:DNA integration"/>
    <property type="evidence" value="ECO:0007669"/>
    <property type="project" value="InterPro"/>
</dbReference>
<dbReference type="Pfam" id="PF07727">
    <property type="entry name" value="RVT_2"/>
    <property type="match status" value="1"/>
</dbReference>
<dbReference type="Pfam" id="PF22936">
    <property type="entry name" value="Pol_BBD"/>
    <property type="match status" value="1"/>
</dbReference>
<keyword evidence="1" id="KW-0064">Aspartyl protease</keyword>
<keyword evidence="1" id="KW-0645">Protease</keyword>
<dbReference type="PROSITE" id="PS50994">
    <property type="entry name" value="INTEGRASE"/>
    <property type="match status" value="1"/>
</dbReference>
<dbReference type="Pfam" id="PF03140">
    <property type="entry name" value="DUF247"/>
    <property type="match status" value="1"/>
</dbReference>
<evidence type="ECO:0000256" key="2">
    <source>
        <dbReference type="SAM" id="MobiDB-lite"/>
    </source>
</evidence>
<evidence type="ECO:0000313" key="5">
    <source>
        <dbReference type="Proteomes" id="UP000288805"/>
    </source>
</evidence>
<evidence type="ECO:0000313" key="4">
    <source>
        <dbReference type="EMBL" id="RVW62299.1"/>
    </source>
</evidence>
<feature type="region of interest" description="Disordered" evidence="2">
    <location>
        <begin position="879"/>
        <end position="913"/>
    </location>
</feature>